<gene>
    <name evidence="2" type="ORF">DU504_09710</name>
</gene>
<accession>A0A368NAJ4</accession>
<evidence type="ECO:0000313" key="3">
    <source>
        <dbReference type="Proteomes" id="UP000252189"/>
    </source>
</evidence>
<organism evidence="2 3">
    <name type="scientific">Haloplanus salinus</name>
    <dbReference type="NCBI Taxonomy" id="1126245"/>
    <lineage>
        <taxon>Archaea</taxon>
        <taxon>Methanobacteriati</taxon>
        <taxon>Methanobacteriota</taxon>
        <taxon>Stenosarchaea group</taxon>
        <taxon>Halobacteria</taxon>
        <taxon>Halobacteriales</taxon>
        <taxon>Haloferacaceae</taxon>
        <taxon>Haloplanus</taxon>
    </lineage>
</organism>
<dbReference type="InterPro" id="IPR050126">
    <property type="entry name" value="Ap4A_hydrolase"/>
</dbReference>
<feature type="domain" description="Calcineurin-like phosphoesterase" evidence="1">
    <location>
        <begin position="30"/>
        <end position="180"/>
    </location>
</feature>
<dbReference type="Gene3D" id="3.60.21.10">
    <property type="match status" value="1"/>
</dbReference>
<dbReference type="PANTHER" id="PTHR42850">
    <property type="entry name" value="METALLOPHOSPHOESTERASE"/>
    <property type="match status" value="1"/>
</dbReference>
<evidence type="ECO:0000259" key="1">
    <source>
        <dbReference type="Pfam" id="PF00149"/>
    </source>
</evidence>
<dbReference type="Proteomes" id="UP000252189">
    <property type="component" value="Unassembled WGS sequence"/>
</dbReference>
<dbReference type="OrthoDB" id="303721at2157"/>
<sequence length="238" mass="26892">MIRTDALDASLDLALGDEHRRIDVDAWDDIYVVGDVHGCLQELERLVERLDPSEDDLVVFVGDLVRKGPDSAGVVDFVRSRPNFVTVRGNNEEKLLRGEKSLAELDDEDRQWIADLPVAVHWDDALVVHAGVDPRKSIVEHTVDDFETIRELGDGSYEPPFWYDEYDGDRRVFFGHTPLEDPVVRRNAVGLDTGCVYGGTLTAYDVRGDRFVSVTPDRTIQERPARKFVTPRRTVTAD</sequence>
<keyword evidence="3" id="KW-1185">Reference proteome</keyword>
<name>A0A368NAJ4_9EURY</name>
<dbReference type="InterPro" id="IPR004843">
    <property type="entry name" value="Calcineurin-like_PHP"/>
</dbReference>
<dbReference type="Pfam" id="PF00149">
    <property type="entry name" value="Metallophos"/>
    <property type="match status" value="1"/>
</dbReference>
<dbReference type="PANTHER" id="PTHR42850:SF4">
    <property type="entry name" value="ZINC-DEPENDENT ENDOPOLYPHOSPHATASE"/>
    <property type="match status" value="1"/>
</dbReference>
<dbReference type="InterPro" id="IPR029052">
    <property type="entry name" value="Metallo-depent_PP-like"/>
</dbReference>
<dbReference type="GO" id="GO:0016791">
    <property type="term" value="F:phosphatase activity"/>
    <property type="evidence" value="ECO:0007669"/>
    <property type="project" value="TreeGrafter"/>
</dbReference>
<comment type="caution">
    <text evidence="2">The sequence shown here is derived from an EMBL/GenBank/DDBJ whole genome shotgun (WGS) entry which is preliminary data.</text>
</comment>
<dbReference type="AlphaFoldDB" id="A0A368NAJ4"/>
<dbReference type="GO" id="GO:0005737">
    <property type="term" value="C:cytoplasm"/>
    <property type="evidence" value="ECO:0007669"/>
    <property type="project" value="TreeGrafter"/>
</dbReference>
<protein>
    <submittedName>
        <fullName evidence="2">Serine/threonine protein phosphatase</fullName>
    </submittedName>
</protein>
<dbReference type="SUPFAM" id="SSF56300">
    <property type="entry name" value="Metallo-dependent phosphatases"/>
    <property type="match status" value="1"/>
</dbReference>
<evidence type="ECO:0000313" key="2">
    <source>
        <dbReference type="EMBL" id="RCU47548.1"/>
    </source>
</evidence>
<dbReference type="RefSeq" id="WP_114449108.1">
    <property type="nucleotide sequence ID" value="NZ_QPHM01000001.1"/>
</dbReference>
<proteinExistence type="predicted"/>
<dbReference type="CDD" id="cd00144">
    <property type="entry name" value="MPP_PPP_family"/>
    <property type="match status" value="1"/>
</dbReference>
<dbReference type="EMBL" id="QPHM01000001">
    <property type="protein sequence ID" value="RCU47548.1"/>
    <property type="molecule type" value="Genomic_DNA"/>
</dbReference>
<reference evidence="2 3" key="1">
    <citation type="submission" date="2018-07" db="EMBL/GenBank/DDBJ databases">
        <title>Genome sequences of Haloplanus salinus JCM 18368T.</title>
        <authorList>
            <person name="Kim Y.B."/>
            <person name="Roh S.W."/>
        </authorList>
    </citation>
    <scope>NUCLEOTIDE SEQUENCE [LARGE SCALE GENOMIC DNA]</scope>
    <source>
        <strain evidence="2 3">JCM 18368</strain>
    </source>
</reference>